<proteinExistence type="predicted"/>
<keyword evidence="3" id="KW-1185">Reference proteome</keyword>
<name>A0AAV8DTR8_9POAL</name>
<dbReference type="InterPro" id="IPR051044">
    <property type="entry name" value="MAG_DAG_Lipase"/>
</dbReference>
<protein>
    <submittedName>
        <fullName evidence="2">Alpha/beta-Hydrolases superfamily protein</fullName>
    </submittedName>
</protein>
<evidence type="ECO:0000313" key="3">
    <source>
        <dbReference type="Proteomes" id="UP001140206"/>
    </source>
</evidence>
<dbReference type="PANTHER" id="PTHR11614">
    <property type="entry name" value="PHOSPHOLIPASE-RELATED"/>
    <property type="match status" value="1"/>
</dbReference>
<reference evidence="2" key="1">
    <citation type="submission" date="2022-08" db="EMBL/GenBank/DDBJ databases">
        <authorList>
            <person name="Marques A."/>
        </authorList>
    </citation>
    <scope>NUCLEOTIDE SEQUENCE</scope>
    <source>
        <strain evidence="2">RhyPub2mFocal</strain>
        <tissue evidence="2">Leaves</tissue>
    </source>
</reference>
<sequence length="177" mass="19839">MGGAVAINMHRKDPSYWDGAILMAPLCKIADEMKPGRILLGALEMVCRIVPTWKVIPTKDILDKVCKDPDLREQIRSNEYIHKENIPLKTGHQLLVAAADIENNLHQVTIPFLVLHGGDDIVTNPSVSKLLYEKASSHDKTLKIYPGMWHALTGEAPEDVELVFSDVIYWLDQRSSS</sequence>
<dbReference type="AlphaFoldDB" id="A0AAV8DTR8"/>
<organism evidence="2 3">
    <name type="scientific">Rhynchospora pubera</name>
    <dbReference type="NCBI Taxonomy" id="906938"/>
    <lineage>
        <taxon>Eukaryota</taxon>
        <taxon>Viridiplantae</taxon>
        <taxon>Streptophyta</taxon>
        <taxon>Embryophyta</taxon>
        <taxon>Tracheophyta</taxon>
        <taxon>Spermatophyta</taxon>
        <taxon>Magnoliopsida</taxon>
        <taxon>Liliopsida</taxon>
        <taxon>Poales</taxon>
        <taxon>Cyperaceae</taxon>
        <taxon>Cyperoideae</taxon>
        <taxon>Rhynchosporeae</taxon>
        <taxon>Rhynchospora</taxon>
    </lineage>
</organism>
<dbReference type="Proteomes" id="UP001140206">
    <property type="component" value="Chromosome 3"/>
</dbReference>
<evidence type="ECO:0000313" key="2">
    <source>
        <dbReference type="EMBL" id="KAJ4769637.1"/>
    </source>
</evidence>
<accession>A0AAV8DTR8</accession>
<dbReference type="EMBL" id="JAMFTS010000003">
    <property type="protein sequence ID" value="KAJ4769637.1"/>
    <property type="molecule type" value="Genomic_DNA"/>
</dbReference>
<dbReference type="Pfam" id="PF12146">
    <property type="entry name" value="Hydrolase_4"/>
    <property type="match status" value="1"/>
</dbReference>
<evidence type="ECO:0000259" key="1">
    <source>
        <dbReference type="Pfam" id="PF12146"/>
    </source>
</evidence>
<dbReference type="InterPro" id="IPR029058">
    <property type="entry name" value="AB_hydrolase_fold"/>
</dbReference>
<feature type="domain" description="Serine aminopeptidase S33" evidence="1">
    <location>
        <begin position="1"/>
        <end position="155"/>
    </location>
</feature>
<dbReference type="SUPFAM" id="SSF53474">
    <property type="entry name" value="alpha/beta-Hydrolases"/>
    <property type="match status" value="1"/>
</dbReference>
<gene>
    <name evidence="2" type="ORF">LUZ62_053894</name>
</gene>
<comment type="caution">
    <text evidence="2">The sequence shown here is derived from an EMBL/GenBank/DDBJ whole genome shotgun (WGS) entry which is preliminary data.</text>
</comment>
<dbReference type="Gene3D" id="3.40.50.1820">
    <property type="entry name" value="alpha/beta hydrolase"/>
    <property type="match status" value="1"/>
</dbReference>
<dbReference type="InterPro" id="IPR022742">
    <property type="entry name" value="Hydrolase_4"/>
</dbReference>